<keyword evidence="1" id="KW-0472">Membrane</keyword>
<feature type="transmembrane region" description="Helical" evidence="1">
    <location>
        <begin position="54"/>
        <end position="79"/>
    </location>
</feature>
<dbReference type="HOGENOM" id="CLU_2584649_0_0_11"/>
<organism evidence="2 3">
    <name type="scientific">Pseudofrankia inefficax (strain DSM 45817 / CECT 9037 / DDB 130130 / EuI1c)</name>
    <name type="common">Frankia inefficax</name>
    <dbReference type="NCBI Taxonomy" id="298654"/>
    <lineage>
        <taxon>Bacteria</taxon>
        <taxon>Bacillati</taxon>
        <taxon>Actinomycetota</taxon>
        <taxon>Actinomycetes</taxon>
        <taxon>Frankiales</taxon>
        <taxon>Frankiaceae</taxon>
        <taxon>Pseudofrankia</taxon>
    </lineage>
</organism>
<evidence type="ECO:0000256" key="1">
    <source>
        <dbReference type="SAM" id="Phobius"/>
    </source>
</evidence>
<dbReference type="KEGG" id="fri:FraEuI1c_1610"/>
<evidence type="ECO:0000313" key="3">
    <source>
        <dbReference type="Proteomes" id="UP000002484"/>
    </source>
</evidence>
<dbReference type="AlphaFoldDB" id="E3J8T5"/>
<name>E3J8T5_PSEI1</name>
<keyword evidence="1" id="KW-0812">Transmembrane</keyword>
<dbReference type="Proteomes" id="UP000002484">
    <property type="component" value="Chromosome"/>
</dbReference>
<dbReference type="RefSeq" id="WP_013422787.1">
    <property type="nucleotide sequence ID" value="NC_014666.1"/>
</dbReference>
<reference evidence="2 3" key="1">
    <citation type="submission" date="2010-10" db="EMBL/GenBank/DDBJ databases">
        <title>Complete sequence of Frankia sp. EuI1c.</title>
        <authorList>
            <consortium name="US DOE Joint Genome Institute"/>
            <person name="Lucas S."/>
            <person name="Copeland A."/>
            <person name="Lapidus A."/>
            <person name="Cheng J.-F."/>
            <person name="Bruce D."/>
            <person name="Goodwin L."/>
            <person name="Pitluck S."/>
            <person name="Chertkov O."/>
            <person name="Detter J.C."/>
            <person name="Han C."/>
            <person name="Tapia R."/>
            <person name="Land M."/>
            <person name="Hauser L."/>
            <person name="Jeffries C."/>
            <person name="Kyrpides N."/>
            <person name="Ivanova N."/>
            <person name="Mikhailova N."/>
            <person name="Beauchemin N."/>
            <person name="Sen A."/>
            <person name="Sur S.A."/>
            <person name="Gtari M."/>
            <person name="Wall L."/>
            <person name="Tisa L."/>
            <person name="Woyke T."/>
        </authorList>
    </citation>
    <scope>NUCLEOTIDE SEQUENCE [LARGE SCALE GENOMIC DNA]</scope>
    <source>
        <strain evidence="3">DSM 45817 / CECT 9037 / EuI1c</strain>
    </source>
</reference>
<proteinExistence type="predicted"/>
<dbReference type="STRING" id="298654.FraEuI1c_1610"/>
<dbReference type="EMBL" id="CP002299">
    <property type="protein sequence ID" value="ADP79668.1"/>
    <property type="molecule type" value="Genomic_DNA"/>
</dbReference>
<feature type="transmembrane region" description="Helical" evidence="1">
    <location>
        <begin position="12"/>
        <end position="34"/>
    </location>
</feature>
<protein>
    <submittedName>
        <fullName evidence="2">Uncharacterized protein</fullName>
    </submittedName>
</protein>
<accession>E3J8T5</accession>
<keyword evidence="3" id="KW-1185">Reference proteome</keyword>
<evidence type="ECO:0000313" key="2">
    <source>
        <dbReference type="EMBL" id="ADP79668.1"/>
    </source>
</evidence>
<keyword evidence="1" id="KW-1133">Transmembrane helix</keyword>
<gene>
    <name evidence="2" type="ordered locus">FraEuI1c_1610</name>
</gene>
<sequence length="80" mass="8658">MRVAIGMDPFSGAHCAVPHSALVVVLSAAVWWLLETVVVMGLVWHGMKPRRVSVAVWVALVWLLASAARFTPLVLALAVR</sequence>
<dbReference type="InParanoid" id="E3J8T5"/>